<dbReference type="STRING" id="1077936.SAMN05421545_2195"/>
<dbReference type="Gene3D" id="3.40.50.360">
    <property type="match status" value="1"/>
</dbReference>
<dbReference type="GO" id="GO:0016491">
    <property type="term" value="F:oxidoreductase activity"/>
    <property type="evidence" value="ECO:0007669"/>
    <property type="project" value="InterPro"/>
</dbReference>
<dbReference type="EMBL" id="FTNM01000002">
    <property type="protein sequence ID" value="SIR02893.1"/>
    <property type="molecule type" value="Genomic_DNA"/>
</dbReference>
<dbReference type="PANTHER" id="PTHR30543:SF21">
    <property type="entry name" value="NAD(P)H-DEPENDENT FMN REDUCTASE LOT6"/>
    <property type="match status" value="1"/>
</dbReference>
<evidence type="ECO:0000313" key="2">
    <source>
        <dbReference type="EMBL" id="SIR02893.1"/>
    </source>
</evidence>
<evidence type="ECO:0000259" key="1">
    <source>
        <dbReference type="Pfam" id="PF03358"/>
    </source>
</evidence>
<keyword evidence="3" id="KW-1185">Reference proteome</keyword>
<organism evidence="2 3">
    <name type="scientific">Pontibacter lucknowensis</name>
    <dbReference type="NCBI Taxonomy" id="1077936"/>
    <lineage>
        <taxon>Bacteria</taxon>
        <taxon>Pseudomonadati</taxon>
        <taxon>Bacteroidota</taxon>
        <taxon>Cytophagia</taxon>
        <taxon>Cytophagales</taxon>
        <taxon>Hymenobacteraceae</taxon>
        <taxon>Pontibacter</taxon>
    </lineage>
</organism>
<dbReference type="SUPFAM" id="SSF52218">
    <property type="entry name" value="Flavoproteins"/>
    <property type="match status" value="1"/>
</dbReference>
<name>A0A1N6XKQ4_9BACT</name>
<dbReference type="InterPro" id="IPR029039">
    <property type="entry name" value="Flavoprotein-like_sf"/>
</dbReference>
<sequence length="190" mass="21686">MPHIALISSSIRTGRKSHRVVLYLKKYLEEHQLATTEIVDLKAYDFPVFHERYSRQPEPTIAMQEFREKILGADGIIIVTPEYNGGYPASLKNVVDLLYDEWHRKPVAISTVSGGAFGGTQVITSLQFTLWKMRAWTVPAMFPVPKVQDNYDEEGNATDKEATDKRADHFVQELLWCIEAKSKMEQEAVN</sequence>
<dbReference type="Proteomes" id="UP000185924">
    <property type="component" value="Unassembled WGS sequence"/>
</dbReference>
<reference evidence="3" key="1">
    <citation type="submission" date="2017-01" db="EMBL/GenBank/DDBJ databases">
        <authorList>
            <person name="Varghese N."/>
            <person name="Submissions S."/>
        </authorList>
    </citation>
    <scope>NUCLEOTIDE SEQUENCE [LARGE SCALE GENOMIC DNA]</scope>
    <source>
        <strain evidence="3">DM9</strain>
    </source>
</reference>
<dbReference type="InterPro" id="IPR005025">
    <property type="entry name" value="FMN_Rdtase-like_dom"/>
</dbReference>
<dbReference type="PANTHER" id="PTHR30543">
    <property type="entry name" value="CHROMATE REDUCTASE"/>
    <property type="match status" value="1"/>
</dbReference>
<dbReference type="GO" id="GO:0005829">
    <property type="term" value="C:cytosol"/>
    <property type="evidence" value="ECO:0007669"/>
    <property type="project" value="TreeGrafter"/>
</dbReference>
<evidence type="ECO:0000313" key="3">
    <source>
        <dbReference type="Proteomes" id="UP000185924"/>
    </source>
</evidence>
<dbReference type="Pfam" id="PF03358">
    <property type="entry name" value="FMN_red"/>
    <property type="match status" value="1"/>
</dbReference>
<protein>
    <submittedName>
        <fullName evidence="2">NAD(P)H-dependent FMN reductase</fullName>
    </submittedName>
</protein>
<dbReference type="OrthoDB" id="9812295at2"/>
<dbReference type="AlphaFoldDB" id="A0A1N6XKQ4"/>
<feature type="domain" description="NADPH-dependent FMN reductase-like" evidence="1">
    <location>
        <begin position="3"/>
        <end position="146"/>
    </location>
</feature>
<gene>
    <name evidence="2" type="ORF">SAMN05421545_2195</name>
</gene>
<proteinExistence type="predicted"/>
<dbReference type="RefSeq" id="WP_076422090.1">
    <property type="nucleotide sequence ID" value="NZ_FTNM01000002.1"/>
</dbReference>
<accession>A0A1N6XKQ4</accession>
<dbReference type="GO" id="GO:0010181">
    <property type="term" value="F:FMN binding"/>
    <property type="evidence" value="ECO:0007669"/>
    <property type="project" value="TreeGrafter"/>
</dbReference>
<dbReference type="InterPro" id="IPR050712">
    <property type="entry name" value="NAD(P)H-dep_reductase"/>
</dbReference>